<name>A0AAV4WI34_9ARAC</name>
<gene>
    <name evidence="1" type="ORF">CDAR_43601</name>
</gene>
<reference evidence="1 2" key="1">
    <citation type="submission" date="2021-06" db="EMBL/GenBank/DDBJ databases">
        <title>Caerostris darwini draft genome.</title>
        <authorList>
            <person name="Kono N."/>
            <person name="Arakawa K."/>
        </authorList>
    </citation>
    <scope>NUCLEOTIDE SEQUENCE [LARGE SCALE GENOMIC DNA]</scope>
</reference>
<evidence type="ECO:0000313" key="1">
    <source>
        <dbReference type="EMBL" id="GIY81943.1"/>
    </source>
</evidence>
<dbReference type="EMBL" id="BPLQ01014670">
    <property type="protein sequence ID" value="GIY81943.1"/>
    <property type="molecule type" value="Genomic_DNA"/>
</dbReference>
<dbReference type="AlphaFoldDB" id="A0AAV4WI34"/>
<comment type="caution">
    <text evidence="1">The sequence shown here is derived from an EMBL/GenBank/DDBJ whole genome shotgun (WGS) entry which is preliminary data.</text>
</comment>
<keyword evidence="2" id="KW-1185">Reference proteome</keyword>
<evidence type="ECO:0000313" key="2">
    <source>
        <dbReference type="Proteomes" id="UP001054837"/>
    </source>
</evidence>
<dbReference type="Proteomes" id="UP001054837">
    <property type="component" value="Unassembled WGS sequence"/>
</dbReference>
<accession>A0AAV4WI34</accession>
<sequence>MITTTWSLRPTHSGAGRLLEIRMKFISASHYALETMDGEIIPPYICTHPSGKSASENKNRQDIAFVGNAIKMQFPPERQFHKDLRTKRLYFLSNILRLCYAVIQKSKCILYRKINFVSNF</sequence>
<protein>
    <submittedName>
        <fullName evidence="1">Uncharacterized protein</fullName>
    </submittedName>
</protein>
<organism evidence="1 2">
    <name type="scientific">Caerostris darwini</name>
    <dbReference type="NCBI Taxonomy" id="1538125"/>
    <lineage>
        <taxon>Eukaryota</taxon>
        <taxon>Metazoa</taxon>
        <taxon>Ecdysozoa</taxon>
        <taxon>Arthropoda</taxon>
        <taxon>Chelicerata</taxon>
        <taxon>Arachnida</taxon>
        <taxon>Araneae</taxon>
        <taxon>Araneomorphae</taxon>
        <taxon>Entelegynae</taxon>
        <taxon>Araneoidea</taxon>
        <taxon>Araneidae</taxon>
        <taxon>Caerostris</taxon>
    </lineage>
</organism>
<proteinExistence type="predicted"/>